<dbReference type="Gene3D" id="3.80.30.20">
    <property type="entry name" value="tm_1862 like domain"/>
    <property type="match status" value="1"/>
</dbReference>
<organism evidence="10">
    <name type="scientific">bioreactor metagenome</name>
    <dbReference type="NCBI Taxonomy" id="1076179"/>
    <lineage>
        <taxon>unclassified sequences</taxon>
        <taxon>metagenomes</taxon>
        <taxon>ecological metagenomes</taxon>
    </lineage>
</organism>
<dbReference type="NCBIfam" id="TIGR01579">
    <property type="entry name" value="MiaB-like-C"/>
    <property type="match status" value="1"/>
</dbReference>
<comment type="cofactor">
    <cofactor evidence="1">
        <name>[4Fe-4S] cluster</name>
        <dbReference type="ChEBI" id="CHEBI:49883"/>
    </cofactor>
</comment>
<reference evidence="10" key="1">
    <citation type="submission" date="2019-08" db="EMBL/GenBank/DDBJ databases">
        <authorList>
            <person name="Kucharzyk K."/>
            <person name="Murdoch R.W."/>
            <person name="Higgins S."/>
            <person name="Loffler F."/>
        </authorList>
    </citation>
    <scope>NUCLEOTIDE SEQUENCE</scope>
</reference>
<evidence type="ECO:0000256" key="6">
    <source>
        <dbReference type="ARBA" id="ARBA00023004"/>
    </source>
</evidence>
<evidence type="ECO:0000256" key="1">
    <source>
        <dbReference type="ARBA" id="ARBA00001966"/>
    </source>
</evidence>
<dbReference type="PROSITE" id="PS51449">
    <property type="entry name" value="MTTASE_N"/>
    <property type="match status" value="1"/>
</dbReference>
<feature type="domain" description="MTTase N-terminal" evidence="8">
    <location>
        <begin position="7"/>
        <end position="121"/>
    </location>
</feature>
<dbReference type="InterPro" id="IPR023404">
    <property type="entry name" value="rSAM_horseshoe"/>
</dbReference>
<accession>A0A644WPN2</accession>
<dbReference type="InterPro" id="IPR058240">
    <property type="entry name" value="rSAM_sf"/>
</dbReference>
<keyword evidence="4" id="KW-0949">S-adenosyl-L-methionine</keyword>
<dbReference type="SUPFAM" id="SSF102114">
    <property type="entry name" value="Radical SAM enzymes"/>
    <property type="match status" value="1"/>
</dbReference>
<evidence type="ECO:0000256" key="5">
    <source>
        <dbReference type="ARBA" id="ARBA00022723"/>
    </source>
</evidence>
<proteinExistence type="predicted"/>
<gene>
    <name evidence="10" type="primary">mtaB_14</name>
    <name evidence="10" type="ORF">SDC9_51929</name>
</gene>
<name>A0A644WPN2_9ZZZZ</name>
<dbReference type="NCBIfam" id="TIGR00089">
    <property type="entry name" value="MiaB/RimO family radical SAM methylthiotransferase"/>
    <property type="match status" value="1"/>
</dbReference>
<dbReference type="Pfam" id="PF04055">
    <property type="entry name" value="Radical_SAM"/>
    <property type="match status" value="1"/>
</dbReference>
<dbReference type="InterPro" id="IPR013848">
    <property type="entry name" value="Methylthiotransferase_N"/>
</dbReference>
<dbReference type="Pfam" id="PF00919">
    <property type="entry name" value="UPF0004"/>
    <property type="match status" value="1"/>
</dbReference>
<dbReference type="GO" id="GO:0035598">
    <property type="term" value="F:tRNA (N(6)-L-threonylcarbamoyladenosine(37)-C(2))-methylthiotransferase activity"/>
    <property type="evidence" value="ECO:0007669"/>
    <property type="project" value="UniProtKB-EC"/>
</dbReference>
<evidence type="ECO:0000256" key="4">
    <source>
        <dbReference type="ARBA" id="ARBA00022691"/>
    </source>
</evidence>
<keyword evidence="2" id="KW-0004">4Fe-4S</keyword>
<dbReference type="GO" id="GO:0046872">
    <property type="term" value="F:metal ion binding"/>
    <property type="evidence" value="ECO:0007669"/>
    <property type="project" value="UniProtKB-KW"/>
</dbReference>
<dbReference type="InterPro" id="IPR038135">
    <property type="entry name" value="Methylthiotransferase_N_sf"/>
</dbReference>
<dbReference type="PROSITE" id="PS51918">
    <property type="entry name" value="RADICAL_SAM"/>
    <property type="match status" value="1"/>
</dbReference>
<keyword evidence="5" id="KW-0479">Metal-binding</keyword>
<dbReference type="PROSITE" id="PS01278">
    <property type="entry name" value="MTTASE_RADICAL"/>
    <property type="match status" value="1"/>
</dbReference>
<evidence type="ECO:0000259" key="9">
    <source>
        <dbReference type="PROSITE" id="PS51918"/>
    </source>
</evidence>
<dbReference type="SFLD" id="SFLDS00029">
    <property type="entry name" value="Radical_SAM"/>
    <property type="match status" value="1"/>
</dbReference>
<evidence type="ECO:0000259" key="8">
    <source>
        <dbReference type="PROSITE" id="PS51449"/>
    </source>
</evidence>
<evidence type="ECO:0000256" key="3">
    <source>
        <dbReference type="ARBA" id="ARBA00022679"/>
    </source>
</evidence>
<dbReference type="EC" id="2.8.4.5" evidence="10"/>
<dbReference type="InterPro" id="IPR007197">
    <property type="entry name" value="rSAM"/>
</dbReference>
<dbReference type="Gene3D" id="3.40.50.12160">
    <property type="entry name" value="Methylthiotransferase, N-terminal domain"/>
    <property type="match status" value="1"/>
</dbReference>
<dbReference type="InterPro" id="IPR006467">
    <property type="entry name" value="MiaB-like_bact"/>
</dbReference>
<feature type="domain" description="Radical SAM core" evidence="9">
    <location>
        <begin position="135"/>
        <end position="363"/>
    </location>
</feature>
<dbReference type="InterPro" id="IPR006638">
    <property type="entry name" value="Elp3/MiaA/NifB-like_rSAM"/>
</dbReference>
<keyword evidence="7" id="KW-0411">Iron-sulfur</keyword>
<dbReference type="InterPro" id="IPR020612">
    <property type="entry name" value="Methylthiotransferase_CS"/>
</dbReference>
<keyword evidence="6" id="KW-0408">Iron</keyword>
<dbReference type="PANTHER" id="PTHR11918">
    <property type="entry name" value="RADICAL SAM PROTEINS"/>
    <property type="match status" value="1"/>
</dbReference>
<dbReference type="AlphaFoldDB" id="A0A644WPN2"/>
<dbReference type="SMART" id="SM00729">
    <property type="entry name" value="Elp3"/>
    <property type="match status" value="1"/>
</dbReference>
<dbReference type="SFLD" id="SFLDG01082">
    <property type="entry name" value="B12-binding_domain_containing"/>
    <property type="match status" value="1"/>
</dbReference>
<evidence type="ECO:0000313" key="10">
    <source>
        <dbReference type="EMBL" id="MPM05639.1"/>
    </source>
</evidence>
<dbReference type="PANTHER" id="PTHR11918:SF45">
    <property type="entry name" value="THREONYLCARBAMOYLADENOSINE TRNA METHYLTHIOTRANSFERASE"/>
    <property type="match status" value="1"/>
</dbReference>
<keyword evidence="3 10" id="KW-0808">Transferase</keyword>
<evidence type="ECO:0000256" key="7">
    <source>
        <dbReference type="ARBA" id="ARBA00023014"/>
    </source>
</evidence>
<dbReference type="InterPro" id="IPR005839">
    <property type="entry name" value="Methylthiotransferase"/>
</dbReference>
<sequence length="429" mass="47723">MSVSAPSRFYLTTLGCKLNFAESSALVNAFIAKGWRQTRAAAEADLIVVHSCAVTAVAEKKTRQIISKLIKTAPNARFAVTGCMADVNSEVLKSLLAGTNHLIVKHSQKMKLPELVSEVIVSNDTIESFVSAYSLEQRTRSFLKIQDGCDYFCSYCTVPYARGRSVSNTISGVMSDVEQIISKGFREIILTGVNIGTFGLNNNESFFQLLRTMDSNLSGIRIRLGSTEPELLSPEIIDLVAQSKIIMPHFHLPLQSGCDLTLKRMHRRYDTRLFRDRVNAIKNMIPHACVAADVIAGFPGETADEFTTTYDFIKSLEISYLHVFPYSDRPLANASKSPDQVHPHEIRHRVNQLLELGKEKQQSFFKKNTGTIRPMLAEGTSKNGLRFGFTDNYIKCGVDENSINENAVISVILSKINEDLDFVYADSTT</sequence>
<evidence type="ECO:0000256" key="2">
    <source>
        <dbReference type="ARBA" id="ARBA00022485"/>
    </source>
</evidence>
<protein>
    <submittedName>
        <fullName evidence="10">Threonylcarbamoyladenosine tRNA methylthiotransferase MtaB</fullName>
        <ecNumber evidence="10">2.8.4.5</ecNumber>
    </submittedName>
</protein>
<dbReference type="CDD" id="cd01335">
    <property type="entry name" value="Radical_SAM"/>
    <property type="match status" value="1"/>
</dbReference>
<dbReference type="EMBL" id="VSSQ01001151">
    <property type="protein sequence ID" value="MPM05639.1"/>
    <property type="molecule type" value="Genomic_DNA"/>
</dbReference>
<comment type="caution">
    <text evidence="10">The sequence shown here is derived from an EMBL/GenBank/DDBJ whole genome shotgun (WGS) entry which is preliminary data.</text>
</comment>
<dbReference type="GO" id="GO:0051539">
    <property type="term" value="F:4 iron, 4 sulfur cluster binding"/>
    <property type="evidence" value="ECO:0007669"/>
    <property type="project" value="UniProtKB-KW"/>
</dbReference>